<proteinExistence type="predicted"/>
<name>A0A0S2DJ33_LYSEN</name>
<dbReference type="KEGG" id="lez:GLE_3186"/>
<dbReference type="AlphaFoldDB" id="A0A0S2DJ33"/>
<evidence type="ECO:0000313" key="3">
    <source>
        <dbReference type="Proteomes" id="UP000061569"/>
    </source>
</evidence>
<gene>
    <name evidence="2" type="ORF">GLE_3186</name>
</gene>
<reference evidence="2 3" key="1">
    <citation type="submission" date="2015-11" db="EMBL/GenBank/DDBJ databases">
        <title>Genome sequences of Lysobacter enzymogenes strain C3 and Lysobacter antibioticus ATCC 29479.</title>
        <authorList>
            <person name="Kobayashi D.Y."/>
        </authorList>
    </citation>
    <scope>NUCLEOTIDE SEQUENCE [LARGE SCALE GENOMIC DNA]</scope>
    <source>
        <strain evidence="2 3">C3</strain>
    </source>
</reference>
<accession>A0A0S2DJ33</accession>
<organism evidence="2 3">
    <name type="scientific">Lysobacter enzymogenes</name>
    <dbReference type="NCBI Taxonomy" id="69"/>
    <lineage>
        <taxon>Bacteria</taxon>
        <taxon>Pseudomonadati</taxon>
        <taxon>Pseudomonadota</taxon>
        <taxon>Gammaproteobacteria</taxon>
        <taxon>Lysobacterales</taxon>
        <taxon>Lysobacteraceae</taxon>
        <taxon>Lysobacter</taxon>
    </lineage>
</organism>
<evidence type="ECO:0000256" key="1">
    <source>
        <dbReference type="SAM" id="MobiDB-lite"/>
    </source>
</evidence>
<sequence length="49" mass="5068">MAWRHAGGQELGRLRAGARACAHGSAAMARGAGRRRVGERGGLTGRRGP</sequence>
<protein>
    <submittedName>
        <fullName evidence="2">Uncharacterized protein</fullName>
    </submittedName>
</protein>
<dbReference type="EMBL" id="CP013140">
    <property type="protein sequence ID" value="ALN58532.1"/>
    <property type="molecule type" value="Genomic_DNA"/>
</dbReference>
<feature type="region of interest" description="Disordered" evidence="1">
    <location>
        <begin position="25"/>
        <end position="49"/>
    </location>
</feature>
<dbReference type="Proteomes" id="UP000061569">
    <property type="component" value="Chromosome"/>
</dbReference>
<evidence type="ECO:0000313" key="2">
    <source>
        <dbReference type="EMBL" id="ALN58532.1"/>
    </source>
</evidence>
<feature type="compositionally biased region" description="Gly residues" evidence="1">
    <location>
        <begin position="40"/>
        <end position="49"/>
    </location>
</feature>